<organism evidence="1 2">
    <name type="scientific">Hevea brasiliensis</name>
    <name type="common">Para rubber tree</name>
    <name type="synonym">Siphonia brasiliensis</name>
    <dbReference type="NCBI Taxonomy" id="3981"/>
    <lineage>
        <taxon>Eukaryota</taxon>
        <taxon>Viridiplantae</taxon>
        <taxon>Streptophyta</taxon>
        <taxon>Embryophyta</taxon>
        <taxon>Tracheophyta</taxon>
        <taxon>Spermatophyta</taxon>
        <taxon>Magnoliopsida</taxon>
        <taxon>eudicotyledons</taxon>
        <taxon>Gunneridae</taxon>
        <taxon>Pentapetalae</taxon>
        <taxon>rosids</taxon>
        <taxon>fabids</taxon>
        <taxon>Malpighiales</taxon>
        <taxon>Euphorbiaceae</taxon>
        <taxon>Crotonoideae</taxon>
        <taxon>Micrandreae</taxon>
        <taxon>Hevea</taxon>
    </lineage>
</organism>
<dbReference type="Gene3D" id="1.25.40.20">
    <property type="entry name" value="Ankyrin repeat-containing domain"/>
    <property type="match status" value="1"/>
</dbReference>
<dbReference type="EMBL" id="JAAGAX010000003">
    <property type="protein sequence ID" value="KAF2321318.1"/>
    <property type="molecule type" value="Genomic_DNA"/>
</dbReference>
<dbReference type="Proteomes" id="UP000467840">
    <property type="component" value="Chromosome 10"/>
</dbReference>
<reference evidence="1 2" key="1">
    <citation type="journal article" date="2020" name="Mol. Plant">
        <title>The Chromosome-Based Rubber Tree Genome Provides New Insights into Spurge Genome Evolution and Rubber Biosynthesis.</title>
        <authorList>
            <person name="Liu J."/>
            <person name="Shi C."/>
            <person name="Shi C.C."/>
            <person name="Li W."/>
            <person name="Zhang Q.J."/>
            <person name="Zhang Y."/>
            <person name="Li K."/>
            <person name="Lu H.F."/>
            <person name="Shi C."/>
            <person name="Zhu S.T."/>
            <person name="Xiao Z.Y."/>
            <person name="Nan H."/>
            <person name="Yue Y."/>
            <person name="Zhu X.G."/>
            <person name="Wu Y."/>
            <person name="Hong X.N."/>
            <person name="Fan G.Y."/>
            <person name="Tong Y."/>
            <person name="Zhang D."/>
            <person name="Mao C.L."/>
            <person name="Liu Y.L."/>
            <person name="Hao S.J."/>
            <person name="Liu W.Q."/>
            <person name="Lv M.Q."/>
            <person name="Zhang H.B."/>
            <person name="Liu Y."/>
            <person name="Hu-Tang G.R."/>
            <person name="Wang J.P."/>
            <person name="Wang J.H."/>
            <person name="Sun Y.H."/>
            <person name="Ni S.B."/>
            <person name="Chen W.B."/>
            <person name="Zhang X.C."/>
            <person name="Jiao Y.N."/>
            <person name="Eichler E.E."/>
            <person name="Li G.H."/>
            <person name="Liu X."/>
            <person name="Gao L.Z."/>
        </authorList>
    </citation>
    <scope>NUCLEOTIDE SEQUENCE [LARGE SCALE GENOMIC DNA]</scope>
    <source>
        <strain evidence="2">cv. GT1</strain>
        <tissue evidence="1">Leaf</tissue>
    </source>
</reference>
<dbReference type="PANTHER" id="PTHR24128:SF24">
    <property type="entry name" value="ANKYRIN REPEAT PROTEIN"/>
    <property type="match status" value="1"/>
</dbReference>
<evidence type="ECO:0000313" key="2">
    <source>
        <dbReference type="Proteomes" id="UP000467840"/>
    </source>
</evidence>
<name>A0A6A6N9S9_HEVBR</name>
<protein>
    <submittedName>
        <fullName evidence="1">Uncharacterized protein</fullName>
    </submittedName>
</protein>
<dbReference type="SUPFAM" id="SSF48403">
    <property type="entry name" value="Ankyrin repeat"/>
    <property type="match status" value="1"/>
</dbReference>
<gene>
    <name evidence="1" type="ORF">GH714_038603</name>
</gene>
<accession>A0A6A6N9S9</accession>
<dbReference type="AlphaFoldDB" id="A0A6A6N9S9"/>
<sequence>MDQRLKDAAQAGDIDALYALIREDAFVLKRIDELPIVDTPLHIAASAGHVDFAMEIVNLKASFTRKLNPDGFSPMHLALQNGKEVMVLWLLDVDKDLVRVKARGGKTPLHDAAEIGNLLSCLDGFFDACPESIQDVTNQGDTALHIALRSKKIKAFEKLMDWLRCSIFIDAQFWQENSLTGKTSKATPCCTLLLQAIKSRCSENVDRKTQCC</sequence>
<keyword evidence="2" id="KW-1185">Reference proteome</keyword>
<evidence type="ECO:0000313" key="1">
    <source>
        <dbReference type="EMBL" id="KAF2321318.1"/>
    </source>
</evidence>
<proteinExistence type="predicted"/>
<dbReference type="InterPro" id="IPR002110">
    <property type="entry name" value="Ankyrin_rpt"/>
</dbReference>
<dbReference type="SMART" id="SM00248">
    <property type="entry name" value="ANK"/>
    <property type="match status" value="4"/>
</dbReference>
<dbReference type="Pfam" id="PF12796">
    <property type="entry name" value="Ank_2"/>
    <property type="match status" value="1"/>
</dbReference>
<dbReference type="PANTHER" id="PTHR24128">
    <property type="entry name" value="HOMEOBOX PROTEIN WARIAI"/>
    <property type="match status" value="1"/>
</dbReference>
<dbReference type="InterPro" id="IPR036770">
    <property type="entry name" value="Ankyrin_rpt-contain_sf"/>
</dbReference>
<comment type="caution">
    <text evidence="1">The sequence shown here is derived from an EMBL/GenBank/DDBJ whole genome shotgun (WGS) entry which is preliminary data.</text>
</comment>